<dbReference type="GO" id="GO:0006325">
    <property type="term" value="P:chromatin organization"/>
    <property type="evidence" value="ECO:0007669"/>
    <property type="project" value="TreeGrafter"/>
</dbReference>
<accession>A0AAW1V470</accession>
<evidence type="ECO:0000259" key="1">
    <source>
        <dbReference type="Pfam" id="PF15296"/>
    </source>
</evidence>
<organism evidence="2 3">
    <name type="scientific">Henosepilachna vigintioctopunctata</name>
    <dbReference type="NCBI Taxonomy" id="420089"/>
    <lineage>
        <taxon>Eukaryota</taxon>
        <taxon>Metazoa</taxon>
        <taxon>Ecdysozoa</taxon>
        <taxon>Arthropoda</taxon>
        <taxon>Hexapoda</taxon>
        <taxon>Insecta</taxon>
        <taxon>Pterygota</taxon>
        <taxon>Neoptera</taxon>
        <taxon>Endopterygota</taxon>
        <taxon>Coleoptera</taxon>
        <taxon>Polyphaga</taxon>
        <taxon>Cucujiformia</taxon>
        <taxon>Coccinelloidea</taxon>
        <taxon>Coccinellidae</taxon>
        <taxon>Epilachninae</taxon>
        <taxon>Epilachnini</taxon>
        <taxon>Henosepilachna</taxon>
    </lineage>
</organism>
<dbReference type="AlphaFoldDB" id="A0AAW1V470"/>
<dbReference type="GO" id="GO:0005634">
    <property type="term" value="C:nucleus"/>
    <property type="evidence" value="ECO:0007669"/>
    <property type="project" value="TreeGrafter"/>
</dbReference>
<dbReference type="EMBL" id="JARQZJ010000115">
    <property type="protein sequence ID" value="KAK9887598.1"/>
    <property type="molecule type" value="Genomic_DNA"/>
</dbReference>
<sequence length="814" mass="95212">MTIWKETVSKRGNSFNFENNINNESVLDEEVNRDFLKKEIEKLSVNRNTIGENILVQMKVKSENQTRTNRKIIPNPKLVRFKKELEKVILIYETLLLKGLVFSYIGELHFVISLLFNEHCESDETDFCDSKETTVTFQEIFRNYHNVIFFASCILERSIFYLKSFDKSTLKYLCGNELLRIYSPNLISTLDKISEKKEERLSKLYESDFKQNICFVLDTDNRTNFPSDISFQSFKKQRDMFYEILKIWEDGHMIPGWSFEYSLGRRIRVLLGYHKDTVNLMRLSRLFMDQLLSTCGRNAVEEIFTETSGSILTSLPNIDKDKFDRLKTRLVTKQSSSSDTVPEFTGYQEFYKEFILFSSNPNFLRHLCDTFISEIIELNDTTFNNLDTESNEYETDLNTKKAFVNCLKSLRILAKFLGFTESLPYKNETSSVSSNLMELQIKIRNRVKPNFDVMPILQSAIINGNLVLSVPWICKYLSTLDTVTLKTKYYMKVIEMLISIYRNIRKTEFSLPEYNIYLIKYSLGWLFEQNHFPISIFFEKINFKHDFFPVNGRSANLDNLVIVDQNILYIFCFYLDKIKILLTSKTTVRDRITVRHITPLTAVESPKEFFRKKIEMQLEEAFFNGHPSSIKKTVDFVAERIASTCVKYLCYHIVPEFKKRFTKELQTKLKSWSKEGEGNTKTDVRAQCEQLAEENLRMLVKLCNDEVDKIIESNLKNAIHSMVPMDFLPQMEHICICASKRICLEKVKQWTSSHIITNILTKDIGSEIAKWSNEDPKVKSKPMFVLPAGGSNNSHSENTETAAHILDKLRVRWK</sequence>
<feature type="domain" description="Codanin-1 C-terminal" evidence="1">
    <location>
        <begin position="558"/>
        <end position="666"/>
    </location>
</feature>
<dbReference type="InterPro" id="IPR028171">
    <property type="entry name" value="Codanin-1_C"/>
</dbReference>
<dbReference type="PANTHER" id="PTHR28678">
    <property type="entry name" value="CODANIN-1"/>
    <property type="match status" value="1"/>
</dbReference>
<protein>
    <recommendedName>
        <fullName evidence="1">Codanin-1 C-terminal domain-containing protein</fullName>
    </recommendedName>
</protein>
<comment type="caution">
    <text evidence="2">The sequence shown here is derived from an EMBL/GenBank/DDBJ whole genome shotgun (WGS) entry which is preliminary data.</text>
</comment>
<gene>
    <name evidence="2" type="ORF">WA026_023481</name>
</gene>
<dbReference type="PANTHER" id="PTHR28678:SF1">
    <property type="entry name" value="CODANIN-1"/>
    <property type="match status" value="1"/>
</dbReference>
<keyword evidence="3" id="KW-1185">Reference proteome</keyword>
<reference evidence="2 3" key="1">
    <citation type="submission" date="2023-03" db="EMBL/GenBank/DDBJ databases">
        <title>Genome insight into feeding habits of ladybird beetles.</title>
        <authorList>
            <person name="Li H.-S."/>
            <person name="Huang Y.-H."/>
            <person name="Pang H."/>
        </authorList>
    </citation>
    <scope>NUCLEOTIDE SEQUENCE [LARGE SCALE GENOMIC DNA]</scope>
    <source>
        <strain evidence="2">SYSU_2023b</strain>
        <tissue evidence="2">Whole body</tissue>
    </source>
</reference>
<proteinExistence type="predicted"/>
<dbReference type="Pfam" id="PF15296">
    <property type="entry name" value="Codanin-1_C"/>
    <property type="match status" value="1"/>
</dbReference>
<evidence type="ECO:0000313" key="3">
    <source>
        <dbReference type="Proteomes" id="UP001431783"/>
    </source>
</evidence>
<evidence type="ECO:0000313" key="2">
    <source>
        <dbReference type="EMBL" id="KAK9887598.1"/>
    </source>
</evidence>
<name>A0AAW1V470_9CUCU</name>
<dbReference type="Proteomes" id="UP001431783">
    <property type="component" value="Unassembled WGS sequence"/>
</dbReference>
<dbReference type="InterPro" id="IPR040031">
    <property type="entry name" value="Codanin-1"/>
</dbReference>